<dbReference type="EMBL" id="JBJUIK010000010">
    <property type="protein sequence ID" value="KAL3516686.1"/>
    <property type="molecule type" value="Genomic_DNA"/>
</dbReference>
<name>A0ABD2ZB43_9GENT</name>
<dbReference type="AlphaFoldDB" id="A0ABD2ZB43"/>
<organism evidence="3 4">
    <name type="scientific">Cinchona calisaya</name>
    <dbReference type="NCBI Taxonomy" id="153742"/>
    <lineage>
        <taxon>Eukaryota</taxon>
        <taxon>Viridiplantae</taxon>
        <taxon>Streptophyta</taxon>
        <taxon>Embryophyta</taxon>
        <taxon>Tracheophyta</taxon>
        <taxon>Spermatophyta</taxon>
        <taxon>Magnoliopsida</taxon>
        <taxon>eudicotyledons</taxon>
        <taxon>Gunneridae</taxon>
        <taxon>Pentapetalae</taxon>
        <taxon>asterids</taxon>
        <taxon>lamiids</taxon>
        <taxon>Gentianales</taxon>
        <taxon>Rubiaceae</taxon>
        <taxon>Cinchonoideae</taxon>
        <taxon>Cinchoneae</taxon>
        <taxon>Cinchona</taxon>
    </lineage>
</organism>
<feature type="domain" description="Retrovirus-related Pol polyprotein from transposon TNT 1-94-like beta-barrel" evidence="1">
    <location>
        <begin position="290"/>
        <end position="371"/>
    </location>
</feature>
<dbReference type="InterPro" id="IPR054722">
    <property type="entry name" value="PolX-like_BBD"/>
</dbReference>
<sequence>MSSSAAFNLLECLFNHKIADSVWNRFTNRYYQYWKFRIIALSPTQNWETEESSGRRGGLLAILHSVLVNLVLAYDHDLGFRDEVWVVDSGASCHAVKNKKLLENPIPYASHHRGFFGKTSRITHKGDAYLPIIDEINQTSIIRLRGVVYHAAAVGSNKISVARFTQDFPYYSFEFYKHGFMVRNIDTGKVIVIGLRIRHKYYWPTPKNKARITRVNASTSIELIAVLCKLVFSYIITTLPARIADYLDNFVETMYKINAPLHDLIFGHDYEVVDHLRTCNVNNIDFNNSWMVDTGATRHLTGHRTLLQNLRAVTTARNLYARDYHRRSTAITHHGQVHLKSPSHDVKFVLQDVALIPEAICNLLSVAKMIDDSRCFFEFRSTGFAVKSRENDQLLAKGPQLQNAYCWPMN</sequence>
<dbReference type="Pfam" id="PF22936">
    <property type="entry name" value="Pol_BBD"/>
    <property type="match status" value="1"/>
</dbReference>
<proteinExistence type="predicted"/>
<evidence type="ECO:0000259" key="1">
    <source>
        <dbReference type="Pfam" id="PF22936"/>
    </source>
</evidence>
<accession>A0ABD2ZB43</accession>
<keyword evidence="4" id="KW-1185">Reference proteome</keyword>
<evidence type="ECO:0000313" key="2">
    <source>
        <dbReference type="EMBL" id="KAL3516686.1"/>
    </source>
</evidence>
<reference evidence="3 4" key="1">
    <citation type="submission" date="2024-11" db="EMBL/GenBank/DDBJ databases">
        <title>A near-complete genome assembly of Cinchona calisaya.</title>
        <authorList>
            <person name="Lian D.C."/>
            <person name="Zhao X.W."/>
            <person name="Wei L."/>
        </authorList>
    </citation>
    <scope>NUCLEOTIDE SEQUENCE [LARGE SCALE GENOMIC DNA]</scope>
    <source>
        <tissue evidence="3">Nenye</tissue>
    </source>
</reference>
<comment type="caution">
    <text evidence="3">The sequence shown here is derived from an EMBL/GenBank/DDBJ whole genome shotgun (WGS) entry which is preliminary data.</text>
</comment>
<protein>
    <recommendedName>
        <fullName evidence="1">Retrovirus-related Pol polyprotein from transposon TNT 1-94-like beta-barrel domain-containing protein</fullName>
    </recommendedName>
</protein>
<dbReference type="Proteomes" id="UP001630127">
    <property type="component" value="Unassembled WGS sequence"/>
</dbReference>
<evidence type="ECO:0000313" key="4">
    <source>
        <dbReference type="Proteomes" id="UP001630127"/>
    </source>
</evidence>
<evidence type="ECO:0000313" key="3">
    <source>
        <dbReference type="EMBL" id="KAL3516689.1"/>
    </source>
</evidence>
<dbReference type="EMBL" id="JBJUIK010000010">
    <property type="protein sequence ID" value="KAL3516689.1"/>
    <property type="molecule type" value="Genomic_DNA"/>
</dbReference>
<gene>
    <name evidence="2" type="ORF">ACH5RR_023588</name>
    <name evidence="3" type="ORF">ACH5RR_023591</name>
</gene>